<sequence length="61" mass="7219">MPKPPYPQRLKEENKNKDPKKESKEEKDTTNDSMKFQLVQQVHYLHTIMGNNNKSSMITKD</sequence>
<organism evidence="2 3">
    <name type="scientific">Stylosanthes scabra</name>
    <dbReference type="NCBI Taxonomy" id="79078"/>
    <lineage>
        <taxon>Eukaryota</taxon>
        <taxon>Viridiplantae</taxon>
        <taxon>Streptophyta</taxon>
        <taxon>Embryophyta</taxon>
        <taxon>Tracheophyta</taxon>
        <taxon>Spermatophyta</taxon>
        <taxon>Magnoliopsida</taxon>
        <taxon>eudicotyledons</taxon>
        <taxon>Gunneridae</taxon>
        <taxon>Pentapetalae</taxon>
        <taxon>rosids</taxon>
        <taxon>fabids</taxon>
        <taxon>Fabales</taxon>
        <taxon>Fabaceae</taxon>
        <taxon>Papilionoideae</taxon>
        <taxon>50 kb inversion clade</taxon>
        <taxon>dalbergioids sensu lato</taxon>
        <taxon>Dalbergieae</taxon>
        <taxon>Pterocarpus clade</taxon>
        <taxon>Stylosanthes</taxon>
    </lineage>
</organism>
<proteinExistence type="predicted"/>
<name>A0ABU6W231_9FABA</name>
<feature type="non-terminal residue" evidence="2">
    <location>
        <position position="61"/>
    </location>
</feature>
<gene>
    <name evidence="2" type="ORF">PIB30_115548</name>
</gene>
<keyword evidence="3" id="KW-1185">Reference proteome</keyword>
<evidence type="ECO:0000313" key="2">
    <source>
        <dbReference type="EMBL" id="MED6179262.1"/>
    </source>
</evidence>
<evidence type="ECO:0000313" key="3">
    <source>
        <dbReference type="Proteomes" id="UP001341840"/>
    </source>
</evidence>
<dbReference type="Proteomes" id="UP001341840">
    <property type="component" value="Unassembled WGS sequence"/>
</dbReference>
<evidence type="ECO:0000256" key="1">
    <source>
        <dbReference type="SAM" id="MobiDB-lite"/>
    </source>
</evidence>
<dbReference type="EMBL" id="JASCZI010163891">
    <property type="protein sequence ID" value="MED6179262.1"/>
    <property type="molecule type" value="Genomic_DNA"/>
</dbReference>
<reference evidence="2 3" key="1">
    <citation type="journal article" date="2023" name="Plants (Basel)">
        <title>Bridging the Gap: Combining Genomics and Transcriptomics Approaches to Understand Stylosanthes scabra, an Orphan Legume from the Brazilian Caatinga.</title>
        <authorList>
            <person name="Ferreira-Neto J.R.C."/>
            <person name="da Silva M.D."/>
            <person name="Binneck E."/>
            <person name="de Melo N.F."/>
            <person name="da Silva R.H."/>
            <person name="de Melo A.L.T.M."/>
            <person name="Pandolfi V."/>
            <person name="Bustamante F.O."/>
            <person name="Brasileiro-Vidal A.C."/>
            <person name="Benko-Iseppon A.M."/>
        </authorList>
    </citation>
    <scope>NUCLEOTIDE SEQUENCE [LARGE SCALE GENOMIC DNA]</scope>
    <source>
        <tissue evidence="2">Leaves</tissue>
    </source>
</reference>
<accession>A0ABU6W231</accession>
<feature type="compositionally biased region" description="Basic and acidic residues" evidence="1">
    <location>
        <begin position="9"/>
        <end position="30"/>
    </location>
</feature>
<comment type="caution">
    <text evidence="2">The sequence shown here is derived from an EMBL/GenBank/DDBJ whole genome shotgun (WGS) entry which is preliminary data.</text>
</comment>
<feature type="region of interest" description="Disordered" evidence="1">
    <location>
        <begin position="1"/>
        <end position="34"/>
    </location>
</feature>
<protein>
    <submittedName>
        <fullName evidence="2">Uncharacterized protein</fullName>
    </submittedName>
</protein>